<name>X8CMB1_MYCXE</name>
<dbReference type="EMBL" id="JAOB01000030">
    <property type="protein sequence ID" value="EUA56375.1"/>
    <property type="molecule type" value="Genomic_DNA"/>
</dbReference>
<feature type="region of interest" description="Disordered" evidence="1">
    <location>
        <begin position="1"/>
        <end position="22"/>
    </location>
</feature>
<sequence length="75" mass="7759">MSTMPPLPKSAERGHARAPTRRGVLCIGDRRQDGSGVAGSGRIPDHNGCRSRIDTHGTHTAQLPTASSIATAGTV</sequence>
<evidence type="ECO:0000313" key="2">
    <source>
        <dbReference type="EMBL" id="EUA56375.1"/>
    </source>
</evidence>
<reference evidence="2" key="1">
    <citation type="submission" date="2014-01" db="EMBL/GenBank/DDBJ databases">
        <authorList>
            <person name="Brown-Elliot B."/>
            <person name="Wallace R."/>
            <person name="Lenaerts A."/>
            <person name="Ordway D."/>
            <person name="DeGroote M.A."/>
            <person name="Parker T."/>
            <person name="Sizemore C."/>
            <person name="Tallon L.J."/>
            <person name="Sadzewicz L.K."/>
            <person name="Sengamalay N."/>
            <person name="Fraser C.M."/>
            <person name="Hine E."/>
            <person name="Shefchek K.A."/>
            <person name="Das S.P."/>
            <person name="Tettelin H."/>
        </authorList>
    </citation>
    <scope>NUCLEOTIDE SEQUENCE [LARGE SCALE GENOMIC DNA]</scope>
    <source>
        <strain evidence="2">4042</strain>
    </source>
</reference>
<protein>
    <submittedName>
        <fullName evidence="2">Uncharacterized protein</fullName>
    </submittedName>
</protein>
<proteinExistence type="predicted"/>
<gene>
    <name evidence="2" type="ORF">I553_2707</name>
</gene>
<dbReference type="AlphaFoldDB" id="X8CMB1"/>
<comment type="caution">
    <text evidence="2">The sequence shown here is derived from an EMBL/GenBank/DDBJ whole genome shotgun (WGS) entry which is preliminary data.</text>
</comment>
<accession>X8CMB1</accession>
<organism evidence="2">
    <name type="scientific">Mycobacterium xenopi 4042</name>
    <dbReference type="NCBI Taxonomy" id="1299334"/>
    <lineage>
        <taxon>Bacteria</taxon>
        <taxon>Bacillati</taxon>
        <taxon>Actinomycetota</taxon>
        <taxon>Actinomycetes</taxon>
        <taxon>Mycobacteriales</taxon>
        <taxon>Mycobacteriaceae</taxon>
        <taxon>Mycobacterium</taxon>
    </lineage>
</organism>
<evidence type="ECO:0000256" key="1">
    <source>
        <dbReference type="SAM" id="MobiDB-lite"/>
    </source>
</evidence>